<keyword evidence="2" id="KW-0472">Membrane</keyword>
<feature type="compositionally biased region" description="Gly residues" evidence="1">
    <location>
        <begin position="76"/>
        <end position="126"/>
    </location>
</feature>
<evidence type="ECO:0000256" key="2">
    <source>
        <dbReference type="SAM" id="Phobius"/>
    </source>
</evidence>
<dbReference type="AlphaFoldDB" id="A0A6C0J650"/>
<dbReference type="EMBL" id="MN740335">
    <property type="protein sequence ID" value="QHU01112.1"/>
    <property type="molecule type" value="Genomic_DNA"/>
</dbReference>
<keyword evidence="2" id="KW-0812">Transmembrane</keyword>
<feature type="transmembrane region" description="Helical" evidence="2">
    <location>
        <begin position="7"/>
        <end position="25"/>
    </location>
</feature>
<feature type="region of interest" description="Disordered" evidence="1">
    <location>
        <begin position="76"/>
        <end position="150"/>
    </location>
</feature>
<keyword evidence="2" id="KW-1133">Transmembrane helix</keyword>
<evidence type="ECO:0000256" key="1">
    <source>
        <dbReference type="SAM" id="MobiDB-lite"/>
    </source>
</evidence>
<name>A0A6C0J650_9ZZZZ</name>
<organism evidence="3">
    <name type="scientific">viral metagenome</name>
    <dbReference type="NCBI Taxonomy" id="1070528"/>
    <lineage>
        <taxon>unclassified sequences</taxon>
        <taxon>metagenomes</taxon>
        <taxon>organismal metagenomes</taxon>
    </lineage>
</organism>
<feature type="transmembrane region" description="Helical" evidence="2">
    <location>
        <begin position="45"/>
        <end position="62"/>
    </location>
</feature>
<proteinExistence type="predicted"/>
<evidence type="ECO:0000313" key="3">
    <source>
        <dbReference type="EMBL" id="QHU01112.1"/>
    </source>
</evidence>
<protein>
    <submittedName>
        <fullName evidence="3">Uncharacterized protein</fullName>
    </submittedName>
</protein>
<sequence>MNDLLKNPLMICCIAGLIAAIVSFIEHKLESGENFVPDYTRYFKILLLVVTLSYGVISLSNSNQFGNSIQGGGNSGIQGSGSGIQGSGSGIQGSGSGIQGSGSGIQGGGIQGGSIQGGSSNQGGNSGSSWFSTPKTETVIEKIHTGNPDF</sequence>
<reference evidence="3" key="1">
    <citation type="journal article" date="2020" name="Nature">
        <title>Giant virus diversity and host interactions through global metagenomics.</title>
        <authorList>
            <person name="Schulz F."/>
            <person name="Roux S."/>
            <person name="Paez-Espino D."/>
            <person name="Jungbluth S."/>
            <person name="Walsh D.A."/>
            <person name="Denef V.J."/>
            <person name="McMahon K.D."/>
            <person name="Konstantinidis K.T."/>
            <person name="Eloe-Fadrosh E.A."/>
            <person name="Kyrpides N.C."/>
            <person name="Woyke T."/>
        </authorList>
    </citation>
    <scope>NUCLEOTIDE SEQUENCE</scope>
    <source>
        <strain evidence="3">GVMAG-M-3300025860-25</strain>
    </source>
</reference>
<accession>A0A6C0J650</accession>